<feature type="compositionally biased region" description="Pro residues" evidence="6">
    <location>
        <begin position="594"/>
        <end position="605"/>
    </location>
</feature>
<dbReference type="Proteomes" id="UP001203297">
    <property type="component" value="Unassembled WGS sequence"/>
</dbReference>
<dbReference type="AlphaFoldDB" id="A0AAD4QRZ8"/>
<dbReference type="InterPro" id="IPR016563">
    <property type="entry name" value="Npl4"/>
</dbReference>
<evidence type="ECO:0000256" key="5">
    <source>
        <dbReference type="ARBA" id="ARBA00024703"/>
    </source>
</evidence>
<dbReference type="InterPro" id="IPR007717">
    <property type="entry name" value="NPL4_C"/>
</dbReference>
<evidence type="ECO:0000256" key="2">
    <source>
        <dbReference type="ARBA" id="ARBA00004556"/>
    </source>
</evidence>
<evidence type="ECO:0000259" key="7">
    <source>
        <dbReference type="PROSITE" id="PS50249"/>
    </source>
</evidence>
<sequence length="665" mass="73455">MLIRIRSRDGNFRFELQPTSNISELVDRILETTESADPATLAISNQPRGNETLVSTLKGRSLKSLGIRHGELIFISYSQKSIPSPSQESFSDKTLPSVGATSLANRPWENVKEDVVDQSWRTRDGKISRSRDPNFCKHGANAMCDYCMPLEPYDRKYHQDHNIKHLSYHAYLRKLTPKTSSTAAAALPPLVVPDYRVKVPCPTGSHPNWPAGICTACQPSAVTLQSQSFRMVDHLEIASTEIINGFLKAWRSTGLQRFGWLIGRYEPYEEVPMGVKAVVEAIHEPPQEGELDGLSLGLPWEDEPAVQTLAASASTPLRIVGYIFTDLDPTPEDRTKNVYKRHPGSFFLSSLEVLFAAHLQAQHRTSSRSSPSGYFASRLVTAVLTATADGAVDVAAYQVSEQAVGMLQADMIEASVDPGIMRVKEESRGDDGGMARYVPDVFFRYRNEYGIEVKKSAKPTFPVEYLLVNVTHGFPQKPSPVFRSHQFAVENRPGLENQTIEQVMRSLSELGAPDVQVSQQDGDVHRRLELAKWLSDWHLIAFLDTSGLLSENDMKVLTRVATAPNLDDPTVLDSLLVTESWQTLVTFARESAPPRRPTQPAPEVPPANILDEDISPELFDEIVASTRGDSGGGDSSRSTGVRMCPHCTFENTHGGADCDVCGLPL</sequence>
<dbReference type="Pfam" id="PF05021">
    <property type="entry name" value="NPL4"/>
    <property type="match status" value="1"/>
</dbReference>
<gene>
    <name evidence="8" type="ORF">B0F90DRAFT_1664949</name>
</gene>
<dbReference type="InterPro" id="IPR024682">
    <property type="entry name" value="Npl4_Ub-like_dom"/>
</dbReference>
<evidence type="ECO:0000313" key="9">
    <source>
        <dbReference type="Proteomes" id="UP001203297"/>
    </source>
</evidence>
<comment type="similarity">
    <text evidence="3">Belongs to the NPL4 family.</text>
</comment>
<evidence type="ECO:0000256" key="4">
    <source>
        <dbReference type="ARBA" id="ARBA00019709"/>
    </source>
</evidence>
<comment type="function">
    <text evidence="5">Involved in the import of nuclear-targeted proteins into the nucleus and the export of poly(A) RNA out of the nucleus. Has a role in the endoplasmic reticulum-associated degradation (ERAD) pathway.</text>
</comment>
<comment type="caution">
    <text evidence="8">The sequence shown here is derived from an EMBL/GenBank/DDBJ whole genome shotgun (WGS) entry which is preliminary data.</text>
</comment>
<dbReference type="CDD" id="cd08061">
    <property type="entry name" value="MPN_NPL4"/>
    <property type="match status" value="1"/>
</dbReference>
<dbReference type="InterPro" id="IPR037518">
    <property type="entry name" value="MPN"/>
</dbReference>
<comment type="subcellular location">
    <subcellularLocation>
        <location evidence="2">Cytoplasm</location>
        <location evidence="2">Perinuclear region</location>
    </subcellularLocation>
    <subcellularLocation>
        <location evidence="1">Nucleus membrane</location>
        <topology evidence="1">Peripheral membrane protein</topology>
        <orientation evidence="1">Cytoplasmic side</orientation>
    </subcellularLocation>
</comment>
<dbReference type="SUPFAM" id="SSF54236">
    <property type="entry name" value="Ubiquitin-like"/>
    <property type="match status" value="1"/>
</dbReference>
<dbReference type="GO" id="GO:0031625">
    <property type="term" value="F:ubiquitin protein ligase binding"/>
    <property type="evidence" value="ECO:0007669"/>
    <property type="project" value="TreeGrafter"/>
</dbReference>
<feature type="region of interest" description="Disordered" evidence="6">
    <location>
        <begin position="590"/>
        <end position="610"/>
    </location>
</feature>
<evidence type="ECO:0000256" key="1">
    <source>
        <dbReference type="ARBA" id="ARBA00004335"/>
    </source>
</evidence>
<dbReference type="PANTHER" id="PTHR12710">
    <property type="entry name" value="NUCLEAR PROTEIN LOCALIZATION 4"/>
    <property type="match status" value="1"/>
</dbReference>
<dbReference type="PIRSF" id="PIRSF010052">
    <property type="entry name" value="Polyub_prc_Npl4"/>
    <property type="match status" value="1"/>
</dbReference>
<dbReference type="Gene3D" id="3.10.20.90">
    <property type="entry name" value="Phosphatidylinositol 3-kinase Catalytic Subunit, Chain A, domain 1"/>
    <property type="match status" value="1"/>
</dbReference>
<evidence type="ECO:0000256" key="3">
    <source>
        <dbReference type="ARBA" id="ARBA00011025"/>
    </source>
</evidence>
<accession>A0AAD4QRZ8</accession>
<dbReference type="Pfam" id="PF05020">
    <property type="entry name" value="zf-NPL4"/>
    <property type="match status" value="1"/>
</dbReference>
<feature type="domain" description="MPN" evidence="7">
    <location>
        <begin position="235"/>
        <end position="375"/>
    </location>
</feature>
<dbReference type="Pfam" id="PF11543">
    <property type="entry name" value="UN_NPL4"/>
    <property type="match status" value="1"/>
</dbReference>
<organism evidence="8 9">
    <name type="scientific">Multifurca ochricompacta</name>
    <dbReference type="NCBI Taxonomy" id="376703"/>
    <lineage>
        <taxon>Eukaryota</taxon>
        <taxon>Fungi</taxon>
        <taxon>Dikarya</taxon>
        <taxon>Basidiomycota</taxon>
        <taxon>Agaricomycotina</taxon>
        <taxon>Agaricomycetes</taxon>
        <taxon>Russulales</taxon>
        <taxon>Russulaceae</taxon>
        <taxon>Multifurca</taxon>
    </lineage>
</organism>
<dbReference type="InterPro" id="IPR029071">
    <property type="entry name" value="Ubiquitin-like_domsf"/>
</dbReference>
<reference evidence="8" key="1">
    <citation type="journal article" date="2022" name="New Phytol.">
        <title>Evolutionary transition to the ectomycorrhizal habit in the genomes of a hyperdiverse lineage of mushroom-forming fungi.</title>
        <authorList>
            <person name="Looney B."/>
            <person name="Miyauchi S."/>
            <person name="Morin E."/>
            <person name="Drula E."/>
            <person name="Courty P.E."/>
            <person name="Kohler A."/>
            <person name="Kuo A."/>
            <person name="LaButti K."/>
            <person name="Pangilinan J."/>
            <person name="Lipzen A."/>
            <person name="Riley R."/>
            <person name="Andreopoulos W."/>
            <person name="He G."/>
            <person name="Johnson J."/>
            <person name="Nolan M."/>
            <person name="Tritt A."/>
            <person name="Barry K.W."/>
            <person name="Grigoriev I.V."/>
            <person name="Nagy L.G."/>
            <person name="Hibbett D."/>
            <person name="Henrissat B."/>
            <person name="Matheny P.B."/>
            <person name="Labbe J."/>
            <person name="Martin F.M."/>
        </authorList>
    </citation>
    <scope>NUCLEOTIDE SEQUENCE</scope>
    <source>
        <strain evidence="8">BPL690</strain>
    </source>
</reference>
<protein>
    <recommendedName>
        <fullName evidence="4">Nuclear protein localization protein 4</fullName>
    </recommendedName>
</protein>
<dbReference type="GO" id="GO:0031965">
    <property type="term" value="C:nuclear membrane"/>
    <property type="evidence" value="ECO:0007669"/>
    <property type="project" value="UniProtKB-SubCell"/>
</dbReference>
<dbReference type="GO" id="GO:0043130">
    <property type="term" value="F:ubiquitin binding"/>
    <property type="evidence" value="ECO:0007669"/>
    <property type="project" value="TreeGrafter"/>
</dbReference>
<dbReference type="EMBL" id="WTXG01000001">
    <property type="protein sequence ID" value="KAI0308022.1"/>
    <property type="molecule type" value="Genomic_DNA"/>
</dbReference>
<dbReference type="InterPro" id="IPR007716">
    <property type="entry name" value="NPL4_Zn-bd_put"/>
</dbReference>
<dbReference type="GO" id="GO:0048471">
    <property type="term" value="C:perinuclear region of cytoplasm"/>
    <property type="evidence" value="ECO:0007669"/>
    <property type="project" value="UniProtKB-SubCell"/>
</dbReference>
<name>A0AAD4QRZ8_9AGAM</name>
<evidence type="ECO:0000313" key="8">
    <source>
        <dbReference type="EMBL" id="KAI0308022.1"/>
    </source>
</evidence>
<dbReference type="PROSITE" id="PS50249">
    <property type="entry name" value="MPN"/>
    <property type="match status" value="1"/>
</dbReference>
<evidence type="ECO:0000256" key="6">
    <source>
        <dbReference type="SAM" id="MobiDB-lite"/>
    </source>
</evidence>
<dbReference type="PANTHER" id="PTHR12710:SF0">
    <property type="entry name" value="NUCLEAR PROTEIN LOCALIZATION PROTEIN 4 HOMOLOG"/>
    <property type="match status" value="1"/>
</dbReference>
<keyword evidence="9" id="KW-1185">Reference proteome</keyword>
<dbReference type="GO" id="GO:0006511">
    <property type="term" value="P:ubiquitin-dependent protein catabolic process"/>
    <property type="evidence" value="ECO:0007669"/>
    <property type="project" value="InterPro"/>
</dbReference>
<proteinExistence type="inferred from homology"/>